<feature type="transmembrane region" description="Helical" evidence="10">
    <location>
        <begin position="338"/>
        <end position="357"/>
    </location>
</feature>
<feature type="transmembrane region" description="Helical" evidence="10">
    <location>
        <begin position="199"/>
        <end position="219"/>
    </location>
</feature>
<dbReference type="InterPro" id="IPR004813">
    <property type="entry name" value="OPT"/>
</dbReference>
<evidence type="ECO:0000256" key="6">
    <source>
        <dbReference type="ARBA" id="ARBA00022927"/>
    </source>
</evidence>
<feature type="transmembrane region" description="Helical" evidence="10">
    <location>
        <begin position="720"/>
        <end position="744"/>
    </location>
</feature>
<evidence type="ECO:0000256" key="2">
    <source>
        <dbReference type="ARBA" id="ARBA00008807"/>
    </source>
</evidence>
<evidence type="ECO:0000256" key="5">
    <source>
        <dbReference type="ARBA" id="ARBA00022856"/>
    </source>
</evidence>
<feature type="transmembrane region" description="Helical" evidence="10">
    <location>
        <begin position="680"/>
        <end position="708"/>
    </location>
</feature>
<feature type="region of interest" description="Disordered" evidence="9">
    <location>
        <begin position="1"/>
        <end position="44"/>
    </location>
</feature>
<feature type="transmembrane region" description="Helical" evidence="10">
    <location>
        <begin position="640"/>
        <end position="660"/>
    </location>
</feature>
<evidence type="ECO:0000256" key="4">
    <source>
        <dbReference type="ARBA" id="ARBA00022692"/>
    </source>
</evidence>
<evidence type="ECO:0000256" key="9">
    <source>
        <dbReference type="SAM" id="MobiDB-lite"/>
    </source>
</evidence>
<comment type="subcellular location">
    <subcellularLocation>
        <location evidence="1">Membrane</location>
        <topology evidence="1">Multi-pass membrane protein</topology>
    </subcellularLocation>
</comment>
<proteinExistence type="inferred from homology"/>
<feature type="compositionally biased region" description="Basic and acidic residues" evidence="9">
    <location>
        <begin position="21"/>
        <end position="39"/>
    </location>
</feature>
<evidence type="ECO:0000256" key="7">
    <source>
        <dbReference type="ARBA" id="ARBA00022989"/>
    </source>
</evidence>
<evidence type="ECO:0000313" key="11">
    <source>
        <dbReference type="EMBL" id="KAG5643055.1"/>
    </source>
</evidence>
<feature type="transmembrane region" description="Helical" evidence="10">
    <location>
        <begin position="490"/>
        <end position="512"/>
    </location>
</feature>
<sequence length="775" mass="84908">MADSPPDTLPVLSEKTPYSAKEADRDSNSGDVSKEKDFDSSVEGANVDDDEEVTYLKGEPVINSGRDVSRFVVDIRDDGDQALTFRSMVLGTVLAGLGAALCQIYLFKPVQMGVSTVFLLLVIYSFGNAWAALLPRKSWVEGTRFDSLGPVFHFINPGDFTLKEHVISSLVASTAAGGSTAVLNFAVQRLYYNTHVEALTAVLATFSTGCFGYGLVGLLRPLMVYPSEMVYWGNLPTVAVFQTLHHDTGDNVKRVKLFWAAFTGMFVYEVIPAYIFPLLNGFSIFCLASQHASKKTIDVFTNLFGGADGNEGLGLFSLSFDWQYIGSGYMSLPLVQQANSWVGYFFCYIAVMAIYYSNTWNSLAFPMLSTAIFSANGSIYHQSAVFGTTFQLNQTALAEVGLPALTGSNAWQNLTANLAIGGLIAHVVLFWGRYARDSFRLAYTKTQPDPHYQAMQKYAEAPWWWYAILLVLAFVAGLIVVIRGQTTLPWWSYIIALLLGAFVTPFSTLLYARMGSGVATNQLMKMVAGAINPGRPVANLYFSMWSHDVVSNSIGLAGDLKMGQYLKIPPRVMFLTQVWGTILGAVINYVVMISVVDAQRDILLSPTGTNVWSGQVTQSLNSAAVTWSLAKQLYGRNGPYLIIPLSLFIGMVPTTIQYFVWKRWPKIGPIKVDVIILPLIYMYSAWLTAGVNSTLTSGIIVGLVSQLWLRKYHPGWYNKYNYILGGALDGGAQVMIFILSFAVFGASGVEKPFPTWAGNPAVGNVDYCNGNGALD</sequence>
<feature type="transmembrane region" description="Helical" evidence="10">
    <location>
        <begin position="257"/>
        <end position="287"/>
    </location>
</feature>
<evidence type="ECO:0008006" key="13">
    <source>
        <dbReference type="Google" id="ProtNLM"/>
    </source>
</evidence>
<dbReference type="EMBL" id="JABCKV010000137">
    <property type="protein sequence ID" value="KAG5643055.1"/>
    <property type="molecule type" value="Genomic_DNA"/>
</dbReference>
<name>A0A9P7G593_9AGAR</name>
<reference evidence="11" key="2">
    <citation type="submission" date="2021-10" db="EMBL/GenBank/DDBJ databases">
        <title>Phylogenomics reveals ancestral predisposition of the termite-cultivated fungus Termitomyces towards a domesticated lifestyle.</title>
        <authorList>
            <person name="Auxier B."/>
            <person name="Grum-Grzhimaylo A."/>
            <person name="Cardenas M.E."/>
            <person name="Lodge J.D."/>
            <person name="Laessoe T."/>
            <person name="Pedersen O."/>
            <person name="Smith M.E."/>
            <person name="Kuyper T.W."/>
            <person name="Franco-Molano E.A."/>
            <person name="Baroni T.J."/>
            <person name="Aanen D.K."/>
        </authorList>
    </citation>
    <scope>NUCLEOTIDE SEQUENCE</scope>
    <source>
        <strain evidence="11">AP01</strain>
        <tissue evidence="11">Mycelium</tissue>
    </source>
</reference>
<reference evidence="11" key="1">
    <citation type="submission" date="2020-07" db="EMBL/GenBank/DDBJ databases">
        <authorList>
            <person name="Nieuwenhuis M."/>
            <person name="Van De Peppel L.J.J."/>
        </authorList>
    </citation>
    <scope>NUCLEOTIDE SEQUENCE</scope>
    <source>
        <strain evidence="11">AP01</strain>
        <tissue evidence="11">Mycelium</tissue>
    </source>
</reference>
<feature type="transmembrane region" description="Helical" evidence="10">
    <location>
        <begin position="410"/>
        <end position="431"/>
    </location>
</feature>
<keyword evidence="6" id="KW-0653">Protein transport</keyword>
<feature type="transmembrane region" description="Helical" evidence="10">
    <location>
        <begin position="572"/>
        <end position="596"/>
    </location>
</feature>
<gene>
    <name evidence="11" type="ORF">DXG03_001612</name>
</gene>
<keyword evidence="7 10" id="KW-1133">Transmembrane helix</keyword>
<evidence type="ECO:0000256" key="10">
    <source>
        <dbReference type="SAM" id="Phobius"/>
    </source>
</evidence>
<keyword evidence="5" id="KW-0571">Peptide transport</keyword>
<evidence type="ECO:0000313" key="12">
    <source>
        <dbReference type="Proteomes" id="UP000775547"/>
    </source>
</evidence>
<dbReference type="PANTHER" id="PTHR22601">
    <property type="entry name" value="ISP4 LIKE PROTEIN"/>
    <property type="match status" value="1"/>
</dbReference>
<feature type="transmembrane region" description="Helical" evidence="10">
    <location>
        <begin position="463"/>
        <end position="484"/>
    </location>
</feature>
<keyword evidence="3" id="KW-0813">Transport</keyword>
<evidence type="ECO:0000256" key="1">
    <source>
        <dbReference type="ARBA" id="ARBA00004141"/>
    </source>
</evidence>
<keyword evidence="4 10" id="KW-0812">Transmembrane</keyword>
<evidence type="ECO:0000256" key="8">
    <source>
        <dbReference type="ARBA" id="ARBA00023136"/>
    </source>
</evidence>
<feature type="transmembrane region" description="Helical" evidence="10">
    <location>
        <begin position="88"/>
        <end position="107"/>
    </location>
</feature>
<dbReference type="GO" id="GO:0015031">
    <property type="term" value="P:protein transport"/>
    <property type="evidence" value="ECO:0007669"/>
    <property type="project" value="UniProtKB-KW"/>
</dbReference>
<comment type="caution">
    <text evidence="11">The sequence shown here is derived from an EMBL/GenBank/DDBJ whole genome shotgun (WGS) entry which is preliminary data.</text>
</comment>
<feature type="transmembrane region" description="Helical" evidence="10">
    <location>
        <begin position="166"/>
        <end position="187"/>
    </location>
</feature>
<keyword evidence="8 10" id="KW-0472">Membrane</keyword>
<dbReference type="GO" id="GO:0035673">
    <property type="term" value="F:oligopeptide transmembrane transporter activity"/>
    <property type="evidence" value="ECO:0007669"/>
    <property type="project" value="InterPro"/>
</dbReference>
<dbReference type="AlphaFoldDB" id="A0A9P7G593"/>
<dbReference type="OrthoDB" id="9986677at2759"/>
<accession>A0A9P7G593</accession>
<evidence type="ECO:0000256" key="3">
    <source>
        <dbReference type="ARBA" id="ARBA00022448"/>
    </source>
</evidence>
<dbReference type="Proteomes" id="UP000775547">
    <property type="component" value="Unassembled WGS sequence"/>
</dbReference>
<protein>
    <recommendedName>
        <fullName evidence="13">Oligopeptide transporter</fullName>
    </recommendedName>
</protein>
<dbReference type="GO" id="GO:0016020">
    <property type="term" value="C:membrane"/>
    <property type="evidence" value="ECO:0007669"/>
    <property type="project" value="UniProtKB-SubCell"/>
</dbReference>
<dbReference type="InterPro" id="IPR004648">
    <property type="entry name" value="Oligpept_transpt"/>
</dbReference>
<keyword evidence="12" id="KW-1185">Reference proteome</keyword>
<dbReference type="Pfam" id="PF03169">
    <property type="entry name" value="OPT"/>
    <property type="match status" value="1"/>
</dbReference>
<organism evidence="11 12">
    <name type="scientific">Asterophora parasitica</name>
    <dbReference type="NCBI Taxonomy" id="117018"/>
    <lineage>
        <taxon>Eukaryota</taxon>
        <taxon>Fungi</taxon>
        <taxon>Dikarya</taxon>
        <taxon>Basidiomycota</taxon>
        <taxon>Agaricomycotina</taxon>
        <taxon>Agaricomycetes</taxon>
        <taxon>Agaricomycetidae</taxon>
        <taxon>Agaricales</taxon>
        <taxon>Tricholomatineae</taxon>
        <taxon>Lyophyllaceae</taxon>
        <taxon>Asterophora</taxon>
    </lineage>
</organism>
<dbReference type="NCBIfam" id="TIGR00728">
    <property type="entry name" value="OPT_sfam"/>
    <property type="match status" value="1"/>
</dbReference>
<feature type="transmembrane region" description="Helical" evidence="10">
    <location>
        <begin position="114"/>
        <end position="133"/>
    </location>
</feature>
<comment type="similarity">
    <text evidence="2">Belongs to the oligopeptide OPT transporter family.</text>
</comment>